<dbReference type="InParanoid" id="A0A3B1JKY9"/>
<name>A0A3B1JKY9_ASTMX</name>
<reference evidence="2" key="2">
    <citation type="journal article" date="2014" name="Nat. Commun.">
        <title>The cavefish genome reveals candidate genes for eye loss.</title>
        <authorList>
            <person name="McGaugh S.E."/>
            <person name="Gross J.B."/>
            <person name="Aken B."/>
            <person name="Blin M."/>
            <person name="Borowsky R."/>
            <person name="Chalopin D."/>
            <person name="Hinaux H."/>
            <person name="Jeffery W.R."/>
            <person name="Keene A."/>
            <person name="Ma L."/>
            <person name="Minx P."/>
            <person name="Murphy D."/>
            <person name="O'Quin K.E."/>
            <person name="Retaux S."/>
            <person name="Rohner N."/>
            <person name="Searle S.M."/>
            <person name="Stahl B.A."/>
            <person name="Tabin C."/>
            <person name="Volff J.N."/>
            <person name="Yoshizawa M."/>
            <person name="Warren W.C."/>
        </authorList>
    </citation>
    <scope>NUCLEOTIDE SEQUENCE [LARGE SCALE GENOMIC DNA]</scope>
    <source>
        <strain evidence="2">female</strain>
    </source>
</reference>
<protein>
    <submittedName>
        <fullName evidence="1">Uncharacterized protein</fullName>
    </submittedName>
</protein>
<dbReference type="AlphaFoldDB" id="A0A3B1JKY9"/>
<keyword evidence="2" id="KW-1185">Reference proteome</keyword>
<reference evidence="2" key="1">
    <citation type="submission" date="2013-03" db="EMBL/GenBank/DDBJ databases">
        <authorList>
            <person name="Jeffery W."/>
            <person name="Warren W."/>
            <person name="Wilson R.K."/>
        </authorList>
    </citation>
    <scope>NUCLEOTIDE SEQUENCE</scope>
    <source>
        <strain evidence="2">female</strain>
    </source>
</reference>
<sequence length="90" mass="9707">YFSALGGPLSEEMGKKDFLIFIFATESCSCPRQAGVQWCNLGSTTASPRGSSDSSCLKPSWVGWDADRCPPRLEMGFHCVGQDGLILLTS</sequence>
<evidence type="ECO:0000313" key="2">
    <source>
        <dbReference type="Proteomes" id="UP000018467"/>
    </source>
</evidence>
<reference evidence="1" key="4">
    <citation type="submission" date="2025-09" db="UniProtKB">
        <authorList>
            <consortium name="Ensembl"/>
        </authorList>
    </citation>
    <scope>IDENTIFICATION</scope>
</reference>
<dbReference type="Bgee" id="ENSAMXG00000040586">
    <property type="expression patterns" value="Expressed in embryo"/>
</dbReference>
<accession>A0A3B1JKY9</accession>
<reference evidence="1" key="3">
    <citation type="submission" date="2025-08" db="UniProtKB">
        <authorList>
            <consortium name="Ensembl"/>
        </authorList>
    </citation>
    <scope>IDENTIFICATION</scope>
</reference>
<proteinExistence type="predicted"/>
<dbReference type="Proteomes" id="UP000018467">
    <property type="component" value="Unassembled WGS sequence"/>
</dbReference>
<dbReference type="PANTHER" id="PTHR46254">
    <property type="entry name" value="PROTEIN GVQW1-RELATED"/>
    <property type="match status" value="1"/>
</dbReference>
<evidence type="ECO:0000313" key="1">
    <source>
        <dbReference type="Ensembl" id="ENSAMXP00000041979.1"/>
    </source>
</evidence>
<dbReference type="Ensembl" id="ENSAMXT00000057315.1">
    <property type="protein sequence ID" value="ENSAMXP00000041979.1"/>
    <property type="gene ID" value="ENSAMXG00000040586.1"/>
</dbReference>
<organism evidence="1 2">
    <name type="scientific">Astyanax mexicanus</name>
    <name type="common">Blind cave fish</name>
    <name type="synonym">Astyanax fasciatus mexicanus</name>
    <dbReference type="NCBI Taxonomy" id="7994"/>
    <lineage>
        <taxon>Eukaryota</taxon>
        <taxon>Metazoa</taxon>
        <taxon>Chordata</taxon>
        <taxon>Craniata</taxon>
        <taxon>Vertebrata</taxon>
        <taxon>Euteleostomi</taxon>
        <taxon>Actinopterygii</taxon>
        <taxon>Neopterygii</taxon>
        <taxon>Teleostei</taxon>
        <taxon>Ostariophysi</taxon>
        <taxon>Characiformes</taxon>
        <taxon>Characoidei</taxon>
        <taxon>Acestrorhamphidae</taxon>
        <taxon>Acestrorhamphinae</taxon>
        <taxon>Astyanax</taxon>
    </lineage>
</organism>